<dbReference type="PROSITE" id="PS00107">
    <property type="entry name" value="PROTEIN_KINASE_ATP"/>
    <property type="match status" value="1"/>
</dbReference>
<dbReference type="PANTHER" id="PTHR11909">
    <property type="entry name" value="CASEIN KINASE-RELATED"/>
    <property type="match status" value="1"/>
</dbReference>
<evidence type="ECO:0000256" key="4">
    <source>
        <dbReference type="PROSITE-ProRule" id="PRU10141"/>
    </source>
</evidence>
<keyword evidence="2 4" id="KW-0547">Nucleotide-binding</keyword>
<dbReference type="InterPro" id="IPR011009">
    <property type="entry name" value="Kinase-like_dom_sf"/>
</dbReference>
<evidence type="ECO:0000256" key="6">
    <source>
        <dbReference type="SAM" id="MobiDB-lite"/>
    </source>
</evidence>
<evidence type="ECO:0000313" key="9">
    <source>
        <dbReference type="WBParaSite" id="nRc.2.0.1.t19763-RA"/>
    </source>
</evidence>
<name>A0A915J1I6_ROMCU</name>
<keyword evidence="5" id="KW-0723">Serine/threonine-protein kinase</keyword>
<dbReference type="OMA" id="FATYFHY"/>
<dbReference type="GO" id="GO:0005524">
    <property type="term" value="F:ATP binding"/>
    <property type="evidence" value="ECO:0007669"/>
    <property type="project" value="UniProtKB-UniRule"/>
</dbReference>
<feature type="binding site" evidence="4">
    <location>
        <position position="64"/>
    </location>
    <ligand>
        <name>ATP</name>
        <dbReference type="ChEBI" id="CHEBI:30616"/>
    </ligand>
</feature>
<evidence type="ECO:0000259" key="7">
    <source>
        <dbReference type="PROSITE" id="PS50011"/>
    </source>
</evidence>
<dbReference type="AlphaFoldDB" id="A0A915J1I6"/>
<dbReference type="InterPro" id="IPR017441">
    <property type="entry name" value="Protein_kinase_ATP_BS"/>
</dbReference>
<feature type="region of interest" description="Disordered" evidence="6">
    <location>
        <begin position="335"/>
        <end position="355"/>
    </location>
</feature>
<evidence type="ECO:0000256" key="5">
    <source>
        <dbReference type="RuleBase" id="RU000304"/>
    </source>
</evidence>
<dbReference type="WBParaSite" id="nRc.2.0.1.t19763-RA">
    <property type="protein sequence ID" value="nRc.2.0.1.t19763-RA"/>
    <property type="gene ID" value="nRc.2.0.1.g19763"/>
</dbReference>
<keyword evidence="8" id="KW-1185">Reference proteome</keyword>
<dbReference type="InterPro" id="IPR000719">
    <property type="entry name" value="Prot_kinase_dom"/>
</dbReference>
<dbReference type="PROSITE" id="PS50011">
    <property type="entry name" value="PROTEIN_KINASE_DOM"/>
    <property type="match status" value="1"/>
</dbReference>
<dbReference type="InterPro" id="IPR050235">
    <property type="entry name" value="CK1_Ser-Thr_kinase"/>
</dbReference>
<comment type="similarity">
    <text evidence="5">Belongs to the protein kinase superfamily.</text>
</comment>
<evidence type="ECO:0000256" key="1">
    <source>
        <dbReference type="ARBA" id="ARBA00012513"/>
    </source>
</evidence>
<keyword evidence="3 4" id="KW-0067">ATP-binding</keyword>
<dbReference type="Pfam" id="PF00069">
    <property type="entry name" value="Pkinase"/>
    <property type="match status" value="1"/>
</dbReference>
<dbReference type="SMART" id="SM00220">
    <property type="entry name" value="S_TKc"/>
    <property type="match status" value="1"/>
</dbReference>
<reference evidence="9" key="1">
    <citation type="submission" date="2022-11" db="UniProtKB">
        <authorList>
            <consortium name="WormBaseParasite"/>
        </authorList>
    </citation>
    <scope>IDENTIFICATION</scope>
</reference>
<dbReference type="Proteomes" id="UP000887565">
    <property type="component" value="Unplaced"/>
</dbReference>
<evidence type="ECO:0000256" key="2">
    <source>
        <dbReference type="ARBA" id="ARBA00022741"/>
    </source>
</evidence>
<feature type="compositionally biased region" description="Basic and acidic residues" evidence="6">
    <location>
        <begin position="339"/>
        <end position="355"/>
    </location>
</feature>
<keyword evidence="5" id="KW-0418">Kinase</keyword>
<dbReference type="PROSITE" id="PS00108">
    <property type="entry name" value="PROTEIN_KINASE_ST"/>
    <property type="match status" value="1"/>
</dbReference>
<keyword evidence="5" id="KW-0808">Transferase</keyword>
<evidence type="ECO:0000256" key="3">
    <source>
        <dbReference type="ARBA" id="ARBA00022840"/>
    </source>
</evidence>
<evidence type="ECO:0000313" key="8">
    <source>
        <dbReference type="Proteomes" id="UP000887565"/>
    </source>
</evidence>
<dbReference type="SUPFAM" id="SSF56112">
    <property type="entry name" value="Protein kinase-like (PK-like)"/>
    <property type="match status" value="1"/>
</dbReference>
<protein>
    <recommendedName>
        <fullName evidence="1">non-specific serine/threonine protein kinase</fullName>
        <ecNumber evidence="1">2.7.11.1</ecNumber>
    </recommendedName>
</protein>
<dbReference type="Gene3D" id="1.10.510.10">
    <property type="entry name" value="Transferase(Phosphotransferase) domain 1"/>
    <property type="match status" value="1"/>
</dbReference>
<dbReference type="EC" id="2.7.11.1" evidence="1"/>
<organism evidence="8 9">
    <name type="scientific">Romanomermis culicivorax</name>
    <name type="common">Nematode worm</name>
    <dbReference type="NCBI Taxonomy" id="13658"/>
    <lineage>
        <taxon>Eukaryota</taxon>
        <taxon>Metazoa</taxon>
        <taxon>Ecdysozoa</taxon>
        <taxon>Nematoda</taxon>
        <taxon>Enoplea</taxon>
        <taxon>Dorylaimia</taxon>
        <taxon>Mermithida</taxon>
        <taxon>Mermithoidea</taxon>
        <taxon>Mermithidae</taxon>
        <taxon>Romanomermis</taxon>
    </lineage>
</organism>
<proteinExistence type="inferred from homology"/>
<dbReference type="GO" id="GO:0004674">
    <property type="term" value="F:protein serine/threonine kinase activity"/>
    <property type="evidence" value="ECO:0007669"/>
    <property type="project" value="UniProtKB-KW"/>
</dbReference>
<sequence>MASHSTDESTSAADVPAILPKDYVVGEHFVVRQLLGKGGFGNVYEVLDDRTNKLFALKETTVLKRMQGQKHFAQFICCGVHRGLHFLVMQRLGPNLAELRRLCPRKRFTVRTALPLSWQTLEAIESMHGQKLLHRDIKPSNFVIGLKRSQRRTIFLLDFGLVRRYADRNNSNKIREPRARVGFRDYRNLTLHAGTIKYASISVLNNQDSGRCDDLCSWAYVMAEFFTGDLPWHCEPDRVKVSEMKQHHKENPGRLFTGARPHLSQIFTSVMHLHYKDEPPYSSYKTLLNEAAAKDRVGANDPYDWEPGGLYFETFKPYMYGTDSADNASSEILEAQNDEDPKLTYSKHDVEDVSE</sequence>
<dbReference type="InterPro" id="IPR008271">
    <property type="entry name" value="Ser/Thr_kinase_AS"/>
</dbReference>
<feature type="domain" description="Protein kinase" evidence="7">
    <location>
        <begin position="29"/>
        <end position="355"/>
    </location>
</feature>
<accession>A0A915J1I6</accession>